<comment type="caution">
    <text evidence="1">The sequence shown here is derived from an EMBL/GenBank/DDBJ whole genome shotgun (WGS) entry which is preliminary data.</text>
</comment>
<name>A0ABC9WPK6_GRUJA</name>
<sequence>MVTEEEETHSPVGLPGRCCPGLALEGVALVQAKVVGLEVASPSQAKEGVEGGHLHQAEVVEEEEEGGHLHQAEVVEEEEEEGYLHQAEVVEEEEEEGYLHQAEVVVEEEEEGYLHQAEVVVEEEEEGYLHQAEVVVEEEYLHQAKVGGEEEEEGYLHQAEVVEEEEEGYPLQAKVGEVVVVLPQAEVVLGVGVAFPGQAEEEVGEGHQPQVKVVAVVEEEVGCPNLAEGL</sequence>
<evidence type="ECO:0000313" key="1">
    <source>
        <dbReference type="EMBL" id="GAB0187110.1"/>
    </source>
</evidence>
<evidence type="ECO:0000313" key="2">
    <source>
        <dbReference type="Proteomes" id="UP001623348"/>
    </source>
</evidence>
<gene>
    <name evidence="1" type="ORF">GRJ2_001176300</name>
</gene>
<protein>
    <submittedName>
        <fullName evidence="1">Formin-2</fullName>
    </submittedName>
</protein>
<dbReference type="Proteomes" id="UP001623348">
    <property type="component" value="Unassembled WGS sequence"/>
</dbReference>
<proteinExistence type="predicted"/>
<dbReference type="EMBL" id="BAAFJT010000003">
    <property type="protein sequence ID" value="GAB0187110.1"/>
    <property type="molecule type" value="Genomic_DNA"/>
</dbReference>
<organism evidence="1 2">
    <name type="scientific">Grus japonensis</name>
    <name type="common">Japanese crane</name>
    <name type="synonym">Red-crowned crane</name>
    <dbReference type="NCBI Taxonomy" id="30415"/>
    <lineage>
        <taxon>Eukaryota</taxon>
        <taxon>Metazoa</taxon>
        <taxon>Chordata</taxon>
        <taxon>Craniata</taxon>
        <taxon>Vertebrata</taxon>
        <taxon>Euteleostomi</taxon>
        <taxon>Archelosauria</taxon>
        <taxon>Archosauria</taxon>
        <taxon>Dinosauria</taxon>
        <taxon>Saurischia</taxon>
        <taxon>Theropoda</taxon>
        <taxon>Coelurosauria</taxon>
        <taxon>Aves</taxon>
        <taxon>Neognathae</taxon>
        <taxon>Neoaves</taxon>
        <taxon>Gruiformes</taxon>
        <taxon>Gruidae</taxon>
        <taxon>Grus</taxon>
    </lineage>
</organism>
<dbReference type="AlphaFoldDB" id="A0ABC9WPK6"/>
<reference evidence="1 2" key="1">
    <citation type="submission" date="2024-06" db="EMBL/GenBank/DDBJ databases">
        <title>The draft genome of Grus japonensis, version 3.</title>
        <authorList>
            <person name="Nabeshima K."/>
            <person name="Suzuki S."/>
            <person name="Onuma M."/>
        </authorList>
    </citation>
    <scope>NUCLEOTIDE SEQUENCE [LARGE SCALE GENOMIC DNA]</scope>
    <source>
        <strain evidence="1 2">451A</strain>
    </source>
</reference>
<keyword evidence="2" id="KW-1185">Reference proteome</keyword>
<accession>A0ABC9WPK6</accession>